<dbReference type="Proteomes" id="UP000320055">
    <property type="component" value="Unassembled WGS sequence"/>
</dbReference>
<evidence type="ECO:0008006" key="3">
    <source>
        <dbReference type="Google" id="ProtNLM"/>
    </source>
</evidence>
<evidence type="ECO:0000313" key="1">
    <source>
        <dbReference type="EMBL" id="VEP13501.1"/>
    </source>
</evidence>
<evidence type="ECO:0000313" key="2">
    <source>
        <dbReference type="Proteomes" id="UP000320055"/>
    </source>
</evidence>
<dbReference type="OrthoDB" id="8232023at2"/>
<sequence>MIMSRNLRVNGIFGGSIAVLATVLGISFPANALMFTTYTDRATWQAAVGGTDNFSEENFNSFTTDTLFKDTISGLDVGEFTLDGDGFVNSSNDIPRIESAPLSSPFPEINVNNSTLVHGLAGGSSSSFFTSLTFDSPITAFGAEFNNVNENAPQNTQIKADGEVVDDGTIDSIPTIDFTSSFFGFTADGSFTEVEFKGTGTSSDGFGMDNVVYGSSSSASVPFEFSPTLGLLAVGGVLGVSRVRKRLATQKITKELS</sequence>
<organism evidence="1 2">
    <name type="scientific">Hyella patelloides LEGE 07179</name>
    <dbReference type="NCBI Taxonomy" id="945734"/>
    <lineage>
        <taxon>Bacteria</taxon>
        <taxon>Bacillati</taxon>
        <taxon>Cyanobacteriota</taxon>
        <taxon>Cyanophyceae</taxon>
        <taxon>Pleurocapsales</taxon>
        <taxon>Hyellaceae</taxon>
        <taxon>Hyella</taxon>
    </lineage>
</organism>
<keyword evidence="2" id="KW-1185">Reference proteome</keyword>
<gene>
    <name evidence="1" type="ORF">H1P_200033</name>
</gene>
<proteinExistence type="predicted"/>
<name>A0A563VQ16_9CYAN</name>
<dbReference type="EMBL" id="CAACVJ010000113">
    <property type="protein sequence ID" value="VEP13501.1"/>
    <property type="molecule type" value="Genomic_DNA"/>
</dbReference>
<dbReference type="AlphaFoldDB" id="A0A563VQ16"/>
<accession>A0A563VQ16</accession>
<dbReference type="RefSeq" id="WP_144864522.1">
    <property type="nucleotide sequence ID" value="NZ_LR213781.1"/>
</dbReference>
<protein>
    <recommendedName>
        <fullName evidence="3">PEP-CTERM sorting domain-containing protein</fullName>
    </recommendedName>
</protein>
<reference evidence="1 2" key="1">
    <citation type="submission" date="2019-01" db="EMBL/GenBank/DDBJ databases">
        <authorList>
            <person name="Brito A."/>
        </authorList>
    </citation>
    <scope>NUCLEOTIDE SEQUENCE [LARGE SCALE GENOMIC DNA]</scope>
    <source>
        <strain evidence="1">1</strain>
    </source>
</reference>